<dbReference type="Gene3D" id="1.25.40.10">
    <property type="entry name" value="Tetratricopeptide repeat domain"/>
    <property type="match status" value="3"/>
</dbReference>
<dbReference type="EMBL" id="JBAMMX010000025">
    <property type="protein sequence ID" value="KAK6915134.1"/>
    <property type="molecule type" value="Genomic_DNA"/>
</dbReference>
<comment type="caution">
    <text evidence="4">The sequence shown here is derived from an EMBL/GenBank/DDBJ whole genome shotgun (WGS) entry which is preliminary data.</text>
</comment>
<sequence length="552" mass="63745">MAMLASARRFYIITNSSLFKSVILRSIVRPPVLLYPAPKSRSLLVLAFHQTRLIHSENFTTKFDFSTNQHIHTQNFKSIVPFDGCEFRIHEFEHLDQVGIIEILSKARNFASEEESISFLDQSGFRPCEELVSVLIWAVRDELESALLAFKWGERRKCNGEKSLALIVWVLGSQKKFNSSWSLIRDFQGSLNTTRKAMLVLMDRYAAAHDPSNAIKTFNMLERFSTIGDVKAFHSLLSVLCKYGNIEEAEEFMFLNKKLFPLETEGFNIILNGWCNISVDMLEAKRIWREMSKCCISPNSTSYTHMISGFSKVGNLFDSLRLYDEMKKRDWVPGLEAYNSLIHVLTRENCLKEALKILDKIKERGLQTNSATYNSMIGPLCEAQNLEDARTILTCMIADNVRPTVETYHSFLEAGKLDLTLEILDQMKKSGFDLQKDTFLSILNKFFKLGQPDSALRIWVEMKKCEINPDSAHYIAIVQGLASCGWLNKSRELYDEMKSKGFPDDPKLKKLLMERVKSASGKKESQFRVMRCIKRDTWVHQRERNEMRRRKH</sequence>
<dbReference type="PANTHER" id="PTHR47939">
    <property type="entry name" value="MEMBRANE-ASSOCIATED SALT-INDUCIBLE PROTEIN-LIKE"/>
    <property type="match status" value="1"/>
</dbReference>
<evidence type="ECO:0000313" key="4">
    <source>
        <dbReference type="EMBL" id="KAK6915134.1"/>
    </source>
</evidence>
<feature type="repeat" description="PPR" evidence="3">
    <location>
        <begin position="299"/>
        <end position="333"/>
    </location>
</feature>
<comment type="similarity">
    <text evidence="1">Belongs to the PPR family. P subfamily.</text>
</comment>
<name>A0AAN8YTY3_9MAGN</name>
<dbReference type="InterPro" id="IPR011990">
    <property type="entry name" value="TPR-like_helical_dom_sf"/>
</dbReference>
<keyword evidence="5" id="KW-1185">Reference proteome</keyword>
<reference evidence="4 5" key="1">
    <citation type="submission" date="2023-12" db="EMBL/GenBank/DDBJ databases">
        <title>A high-quality genome assembly for Dillenia turbinata (Dilleniales).</title>
        <authorList>
            <person name="Chanderbali A."/>
        </authorList>
    </citation>
    <scope>NUCLEOTIDE SEQUENCE [LARGE SCALE GENOMIC DNA]</scope>
    <source>
        <strain evidence="4">LSX21</strain>
        <tissue evidence="4">Leaf</tissue>
    </source>
</reference>
<evidence type="ECO:0000256" key="1">
    <source>
        <dbReference type="ARBA" id="ARBA00007626"/>
    </source>
</evidence>
<dbReference type="Pfam" id="PF13041">
    <property type="entry name" value="PPR_2"/>
    <property type="match status" value="2"/>
</dbReference>
<dbReference type="AlphaFoldDB" id="A0AAN8YTY3"/>
<dbReference type="Pfam" id="PF13812">
    <property type="entry name" value="PPR_3"/>
    <property type="match status" value="1"/>
</dbReference>
<gene>
    <name evidence="4" type="ORF">RJ641_020251</name>
</gene>
<dbReference type="PROSITE" id="PS51375">
    <property type="entry name" value="PPR"/>
    <property type="match status" value="5"/>
</dbReference>
<dbReference type="InterPro" id="IPR050667">
    <property type="entry name" value="PPR-containing_protein"/>
</dbReference>
<dbReference type="Proteomes" id="UP001370490">
    <property type="component" value="Unassembled WGS sequence"/>
</dbReference>
<dbReference type="Pfam" id="PF01535">
    <property type="entry name" value="PPR"/>
    <property type="match status" value="1"/>
</dbReference>
<feature type="repeat" description="PPR" evidence="3">
    <location>
        <begin position="435"/>
        <end position="469"/>
    </location>
</feature>
<organism evidence="4 5">
    <name type="scientific">Dillenia turbinata</name>
    <dbReference type="NCBI Taxonomy" id="194707"/>
    <lineage>
        <taxon>Eukaryota</taxon>
        <taxon>Viridiplantae</taxon>
        <taxon>Streptophyta</taxon>
        <taxon>Embryophyta</taxon>
        <taxon>Tracheophyta</taxon>
        <taxon>Spermatophyta</taxon>
        <taxon>Magnoliopsida</taxon>
        <taxon>eudicotyledons</taxon>
        <taxon>Gunneridae</taxon>
        <taxon>Pentapetalae</taxon>
        <taxon>Dilleniales</taxon>
        <taxon>Dilleniaceae</taxon>
        <taxon>Dillenia</taxon>
    </lineage>
</organism>
<feature type="repeat" description="PPR" evidence="3">
    <location>
        <begin position="334"/>
        <end position="368"/>
    </location>
</feature>
<dbReference type="InterPro" id="IPR002885">
    <property type="entry name" value="PPR_rpt"/>
</dbReference>
<feature type="repeat" description="PPR" evidence="3">
    <location>
        <begin position="369"/>
        <end position="403"/>
    </location>
</feature>
<dbReference type="NCBIfam" id="TIGR00756">
    <property type="entry name" value="PPR"/>
    <property type="match status" value="4"/>
</dbReference>
<dbReference type="PANTHER" id="PTHR47939:SF5">
    <property type="entry name" value="PENTACOTRIPEPTIDE-REPEAT REGION OF PRORP DOMAIN-CONTAINING PROTEIN"/>
    <property type="match status" value="1"/>
</dbReference>
<protein>
    <submittedName>
        <fullName evidence="4">Pentatricopeptide repeat</fullName>
    </submittedName>
</protein>
<proteinExistence type="inferred from homology"/>
<evidence type="ECO:0000256" key="3">
    <source>
        <dbReference type="PROSITE-ProRule" id="PRU00708"/>
    </source>
</evidence>
<evidence type="ECO:0000313" key="5">
    <source>
        <dbReference type="Proteomes" id="UP001370490"/>
    </source>
</evidence>
<accession>A0AAN8YTY3</accession>
<feature type="repeat" description="PPR" evidence="3">
    <location>
        <begin position="470"/>
        <end position="504"/>
    </location>
</feature>
<evidence type="ECO:0000256" key="2">
    <source>
        <dbReference type="ARBA" id="ARBA00022737"/>
    </source>
</evidence>
<keyword evidence="2" id="KW-0677">Repeat</keyword>